<feature type="signal peptide" evidence="2">
    <location>
        <begin position="1"/>
        <end position="21"/>
    </location>
</feature>
<gene>
    <name evidence="3" type="ORF">HUO12_02570</name>
</gene>
<name>A0A850H3M4_9SPHN</name>
<dbReference type="Proteomes" id="UP000546031">
    <property type="component" value="Unassembled WGS sequence"/>
</dbReference>
<feature type="compositionally biased region" description="Acidic residues" evidence="1">
    <location>
        <begin position="115"/>
        <end position="124"/>
    </location>
</feature>
<sequence length="131" mass="13991">MKAICTPILVTLSAVSVSVVAQETPVTEVATHPEATEEAPPVVEIIERDETGKATRIRIESREYALCSDTVMDSCISPRAAGFDWGSQPLDHWPGQTATSLKQERASKAQASQELSEEAGDAEEAAPPQGQ</sequence>
<evidence type="ECO:0000256" key="2">
    <source>
        <dbReference type="SAM" id="SignalP"/>
    </source>
</evidence>
<evidence type="ECO:0000256" key="1">
    <source>
        <dbReference type="SAM" id="MobiDB-lite"/>
    </source>
</evidence>
<keyword evidence="2" id="KW-0732">Signal</keyword>
<dbReference type="AlphaFoldDB" id="A0A850H3M4"/>
<evidence type="ECO:0000313" key="3">
    <source>
        <dbReference type="EMBL" id="NVE93774.1"/>
    </source>
</evidence>
<dbReference type="RefSeq" id="WP_176272122.1">
    <property type="nucleotide sequence ID" value="NZ_JABWTA010000001.1"/>
</dbReference>
<reference evidence="3 4" key="1">
    <citation type="submission" date="2020-06" db="EMBL/GenBank/DDBJ databases">
        <title>Altererythrobacter lutimaris sp. nov., a marine bacterium isolated from a tidal flat.</title>
        <authorList>
            <person name="Kim D."/>
            <person name="Yoo Y."/>
            <person name="Kim J.-J."/>
        </authorList>
    </citation>
    <scope>NUCLEOTIDE SEQUENCE [LARGE SCALE GENOMIC DNA]</scope>
    <source>
        <strain evidence="3 4">JGD-16</strain>
    </source>
</reference>
<keyword evidence="4" id="KW-1185">Reference proteome</keyword>
<dbReference type="EMBL" id="JABWTA010000001">
    <property type="protein sequence ID" value="NVE93774.1"/>
    <property type="molecule type" value="Genomic_DNA"/>
</dbReference>
<feature type="region of interest" description="Disordered" evidence="1">
    <location>
        <begin position="83"/>
        <end position="131"/>
    </location>
</feature>
<organism evidence="3 4">
    <name type="scientific">Altererythrobacter lutimaris</name>
    <dbReference type="NCBI Taxonomy" id="2743979"/>
    <lineage>
        <taxon>Bacteria</taxon>
        <taxon>Pseudomonadati</taxon>
        <taxon>Pseudomonadota</taxon>
        <taxon>Alphaproteobacteria</taxon>
        <taxon>Sphingomonadales</taxon>
        <taxon>Erythrobacteraceae</taxon>
        <taxon>Altererythrobacter</taxon>
    </lineage>
</organism>
<feature type="chain" id="PRO_5032324512" evidence="2">
    <location>
        <begin position="22"/>
        <end position="131"/>
    </location>
</feature>
<comment type="caution">
    <text evidence="3">The sequence shown here is derived from an EMBL/GenBank/DDBJ whole genome shotgun (WGS) entry which is preliminary data.</text>
</comment>
<accession>A0A850H3M4</accession>
<evidence type="ECO:0000313" key="4">
    <source>
        <dbReference type="Proteomes" id="UP000546031"/>
    </source>
</evidence>
<protein>
    <submittedName>
        <fullName evidence="3">Uncharacterized protein</fullName>
    </submittedName>
</protein>
<proteinExistence type="predicted"/>